<dbReference type="KEGG" id="bif:N288_03035"/>
<evidence type="ECO:0000313" key="1">
    <source>
        <dbReference type="EMBL" id="AGX02570.1"/>
    </source>
</evidence>
<gene>
    <name evidence="1" type="ORF">N288_03035</name>
</gene>
<dbReference type="AlphaFoldDB" id="U5L5C3"/>
<name>U5L5C3_9BACI</name>
<proteinExistence type="predicted"/>
<protein>
    <submittedName>
        <fullName evidence="1">Uncharacterized protein</fullName>
    </submittedName>
</protein>
<dbReference type="EMBL" id="CP006643">
    <property type="protein sequence ID" value="AGX02570.1"/>
    <property type="molecule type" value="Genomic_DNA"/>
</dbReference>
<dbReference type="Proteomes" id="UP000017805">
    <property type="component" value="Chromosome"/>
</dbReference>
<keyword evidence="2" id="KW-1185">Reference proteome</keyword>
<reference evidence="1 2" key="1">
    <citation type="submission" date="2013-07" db="EMBL/GenBank/DDBJ databases">
        <title>Complete genome sequence of Bacillus infantis NRRL B-14911 that has potential to induce cardiac disease by antigenic mimicry.</title>
        <authorList>
            <person name="Massilamany C."/>
            <person name="Smith T.P.L."/>
            <person name="Loy J.D."/>
            <person name="Barletta R."/>
            <person name="Reddy J."/>
        </authorList>
    </citation>
    <scope>NUCLEOTIDE SEQUENCE [LARGE SCALE GENOMIC DNA]</scope>
    <source>
        <strain evidence="1 2">NRRL B-14911</strain>
    </source>
</reference>
<organism evidence="1 2">
    <name type="scientific">Bacillus infantis NRRL B-14911</name>
    <dbReference type="NCBI Taxonomy" id="1367477"/>
    <lineage>
        <taxon>Bacteria</taxon>
        <taxon>Bacillati</taxon>
        <taxon>Bacillota</taxon>
        <taxon>Bacilli</taxon>
        <taxon>Bacillales</taxon>
        <taxon>Bacillaceae</taxon>
        <taxon>Bacillus</taxon>
    </lineage>
</organism>
<dbReference type="HOGENOM" id="CLU_2803526_0_0_9"/>
<dbReference type="PATRIC" id="fig|1367477.3.peg.548"/>
<sequence>MISYFSSPFPPDLFFGIPFDKNRQVCDGLYEKNKITFLNHKKSFLEWEAGFEKKPPSPTSPKRADLP</sequence>
<evidence type="ECO:0000313" key="2">
    <source>
        <dbReference type="Proteomes" id="UP000017805"/>
    </source>
</evidence>
<accession>U5L5C3</accession>